<comment type="caution">
    <text evidence="2">The sequence shown here is derived from an EMBL/GenBank/DDBJ whole genome shotgun (WGS) entry which is preliminary data.</text>
</comment>
<dbReference type="Proteomes" id="UP001569428">
    <property type="component" value="Unassembled WGS sequence"/>
</dbReference>
<feature type="transmembrane region" description="Helical" evidence="1">
    <location>
        <begin position="33"/>
        <end position="51"/>
    </location>
</feature>
<keyword evidence="1" id="KW-1133">Transmembrane helix</keyword>
<evidence type="ECO:0000256" key="1">
    <source>
        <dbReference type="SAM" id="Phobius"/>
    </source>
</evidence>
<keyword evidence="1" id="KW-0472">Membrane</keyword>
<dbReference type="EMBL" id="JBGMEK010000085">
    <property type="protein sequence ID" value="MFA0813324.1"/>
    <property type="molecule type" value="Genomic_DNA"/>
</dbReference>
<feature type="transmembrane region" description="Helical" evidence="1">
    <location>
        <begin position="7"/>
        <end position="27"/>
    </location>
</feature>
<feature type="transmembrane region" description="Helical" evidence="1">
    <location>
        <begin position="72"/>
        <end position="88"/>
    </location>
</feature>
<dbReference type="RefSeq" id="WP_371841133.1">
    <property type="nucleotide sequence ID" value="NZ_JBGMEK010000085.1"/>
</dbReference>
<keyword evidence="3" id="KW-1185">Reference proteome</keyword>
<organism evidence="2 3">
    <name type="scientific">Microbulbifer epialgicus</name>
    <dbReference type="NCBI Taxonomy" id="393907"/>
    <lineage>
        <taxon>Bacteria</taxon>
        <taxon>Pseudomonadati</taxon>
        <taxon>Pseudomonadota</taxon>
        <taxon>Gammaproteobacteria</taxon>
        <taxon>Cellvibrionales</taxon>
        <taxon>Microbulbiferaceae</taxon>
        <taxon>Microbulbifer</taxon>
    </lineage>
</organism>
<name>A0ABV4P5P4_9GAMM</name>
<reference evidence="2 3" key="1">
    <citation type="submission" date="2024-08" db="EMBL/GenBank/DDBJ databases">
        <authorList>
            <person name="Ishaq N."/>
        </authorList>
    </citation>
    <scope>NUCLEOTIDE SEQUENCE [LARGE SCALE GENOMIC DNA]</scope>
    <source>
        <strain evidence="2 3">DSM 18651</strain>
    </source>
</reference>
<accession>A0ABV4P5P4</accession>
<proteinExistence type="predicted"/>
<feature type="transmembrane region" description="Helical" evidence="1">
    <location>
        <begin position="94"/>
        <end position="115"/>
    </location>
</feature>
<evidence type="ECO:0000313" key="2">
    <source>
        <dbReference type="EMBL" id="MFA0813324.1"/>
    </source>
</evidence>
<protein>
    <submittedName>
        <fullName evidence="2">Uncharacterized protein</fullName>
    </submittedName>
</protein>
<gene>
    <name evidence="2" type="ORF">ACCI49_20700</name>
</gene>
<sequence length="132" mass="14621">MFGMSWVKCCALLFWVIPSMLLFYVINLAANDSYFAFVAVIFGCNLVYDVTKKIVTSPINDFDSWSKIGARYGLGVLYFIVSIVGLYAEAKVSAPTYVLAVLISIPAYLASIYYFTMAEDAFKRGVMPASSN</sequence>
<evidence type="ECO:0000313" key="3">
    <source>
        <dbReference type="Proteomes" id="UP001569428"/>
    </source>
</evidence>
<keyword evidence="1" id="KW-0812">Transmembrane</keyword>